<comment type="caution">
    <text evidence="1">The sequence shown here is derived from an EMBL/GenBank/DDBJ whole genome shotgun (WGS) entry which is preliminary data.</text>
</comment>
<proteinExistence type="predicted"/>
<evidence type="ECO:0008006" key="3">
    <source>
        <dbReference type="Google" id="ProtNLM"/>
    </source>
</evidence>
<organism evidence="1 2">
    <name type="scientific">Dactylosporangium cerinum</name>
    <dbReference type="NCBI Taxonomy" id="1434730"/>
    <lineage>
        <taxon>Bacteria</taxon>
        <taxon>Bacillati</taxon>
        <taxon>Actinomycetota</taxon>
        <taxon>Actinomycetes</taxon>
        <taxon>Micromonosporales</taxon>
        <taxon>Micromonosporaceae</taxon>
        <taxon>Dactylosporangium</taxon>
    </lineage>
</organism>
<evidence type="ECO:0000313" key="2">
    <source>
        <dbReference type="Proteomes" id="UP001595912"/>
    </source>
</evidence>
<accession>A0ABV9W631</accession>
<name>A0ABV9W631_9ACTN</name>
<dbReference type="Proteomes" id="UP001595912">
    <property type="component" value="Unassembled WGS sequence"/>
</dbReference>
<keyword evidence="2" id="KW-1185">Reference proteome</keyword>
<dbReference type="RefSeq" id="WP_380122288.1">
    <property type="nucleotide sequence ID" value="NZ_JBHSIU010000050.1"/>
</dbReference>
<evidence type="ECO:0000313" key="1">
    <source>
        <dbReference type="EMBL" id="MFC5003350.1"/>
    </source>
</evidence>
<protein>
    <recommendedName>
        <fullName evidence="3">Lipoprotein</fullName>
    </recommendedName>
</protein>
<dbReference type="EMBL" id="JBHSIU010000050">
    <property type="protein sequence ID" value="MFC5003350.1"/>
    <property type="molecule type" value="Genomic_DNA"/>
</dbReference>
<sequence length="182" mass="18983">MSSPSPTARAVRTLDEPALTAALLQVTDMPTGYSEDPDQTPPKDKTFCNYQQPHTPTVQARRLFIKGGGLSAEVASVGLRQYADAAQAAAVFDALVTAMQTCKGEKMDGKQNTYAVMSMPKVGDKTIGIRIDVDGATVLQGFALSGPMLVSAGVGGLMNVSGDVAADLLTKQVGRYTDAAKG</sequence>
<reference evidence="2" key="1">
    <citation type="journal article" date="2019" name="Int. J. Syst. Evol. Microbiol.">
        <title>The Global Catalogue of Microorganisms (GCM) 10K type strain sequencing project: providing services to taxonomists for standard genome sequencing and annotation.</title>
        <authorList>
            <consortium name="The Broad Institute Genomics Platform"/>
            <consortium name="The Broad Institute Genome Sequencing Center for Infectious Disease"/>
            <person name="Wu L."/>
            <person name="Ma J."/>
        </authorList>
    </citation>
    <scope>NUCLEOTIDE SEQUENCE [LARGE SCALE GENOMIC DNA]</scope>
    <source>
        <strain evidence="2">CGMCC 4.7152</strain>
    </source>
</reference>
<gene>
    <name evidence="1" type="ORF">ACFPIJ_36670</name>
</gene>